<feature type="compositionally biased region" description="Basic and acidic residues" evidence="2">
    <location>
        <begin position="356"/>
        <end position="377"/>
    </location>
</feature>
<feature type="region of interest" description="Disordered" evidence="2">
    <location>
        <begin position="1"/>
        <end position="88"/>
    </location>
</feature>
<feature type="coiled-coil region" evidence="1">
    <location>
        <begin position="695"/>
        <end position="862"/>
    </location>
</feature>
<dbReference type="EMBL" id="JAHFZB010000022">
    <property type="protein sequence ID" value="KAK6476486.1"/>
    <property type="molecule type" value="Genomic_DNA"/>
</dbReference>
<gene>
    <name evidence="3" type="ORF">HHUSO_G22893</name>
</gene>
<feature type="compositionally biased region" description="Low complexity" evidence="2">
    <location>
        <begin position="32"/>
        <end position="41"/>
    </location>
</feature>
<sequence length="1259" mass="139933">MSTDDSISEDVSYSAGVSHENVESNGTKESESSIISSEDSPPIQPGADMEDSTAKPVRTVKGFFQSSPELMNSTGPETAIQHSSNNSRVNADETLGSVRKLPSINPSPIESLTALVKDIQISGESDPEIWKNCEARWLQLFQLVEKQYQDQILAQHEQYQCQIQLIQDEIKALVQIKKTQNPLLNNEAFAVVPDNSVLLGILNGCHSKPFLLHKQTSVHPNPGEIGRQQNSSDTNPEDSAFAVLLSSGFGTLSASEHSLKKHVDSSNDKNALKGKHAGHAVCPSENLSCLFKSDGVSKGNNSQPELRTAQEKRCNVSPAGHKQTNPNLSVDQRKMNGQLLTSWAQKQRHKQRKSRAVLDMRQEEQAERNRSLDHHEDIRSCSAIEPSHSFFLGKRNDSPDSLVSDASGLTYWKLDESELYRSLPENLENGSYFYLQDESIHLPHTEEPRLPASLKEIYHMKQKGDANIHDRDSYSSQFNPSQSAPQVLTLDPTLHMKPADRDSLFSSPSHFNTASFLEEAKPSAAPGDAVSPDSMADAPFQSHSDTDSISNASSLSAAQINGTHRRSLQKSALPSKSRSLCSTSPKVVCTNGQHPAFHNGIQNDSLSNTDDEGSCSTLTPPSRMESSVSLHASGARVSDRTISLSSLEDPVVSSLVRQNLREKHSRHIADLRAYYESEITSLKQQLETEIRPANSVDMERTNQNLQESCDHLERALTEASSRIRDLENKNRLLEKQLVDWPDRYETASAAAQVLQQRLDEMKNSNKDKDNAVNKLKTRLRNLEEAFQNAYKVSDDKEARMRKEHKMLQDLLVEYESLGKEHERVKDTLVSTENKLFDANTQISELKRIISKLEAQIKQLEHENIMKHRHTTPSHSQASGVGLLLHHPDVYRSPSKAPVDLDANRRKWLTPGADYSIFTGQPLENDLYENSSRCYSPPEKDATQRETTAAKEELKRDPSLTPIMKALIELDGTKATEGRALRKPGASDSRFGSCKPSVSFAETCSRNQLSEKSSSPVQTQRNSSPVGNRSSSLPPQNRKASPVSTPTKRDTMITPISAKSSPKRCPRENCSPGISHLLGKDQNSPTRFGVRLDEIDVASASPSHSPSPRKRLQFTSLDEPEVSYHSSNAGLRLDSRTESALKAVKQGAVTSRSAWEDKTPAIHTESHTPGLWTPYETELTYKARMESLAETERIFDELTQEKQQIEAALSRLPGVGGRVTLQAKLDEEALEDRLEKINRDLGSLRMTLKRFHVLRTSANI</sequence>
<dbReference type="PANTHER" id="PTHR14926">
    <property type="entry name" value="M-PHASE PHOSPHOPROTEIN 9"/>
    <property type="match status" value="1"/>
</dbReference>
<feature type="compositionally biased region" description="Polar residues" evidence="2">
    <location>
        <begin position="541"/>
        <end position="562"/>
    </location>
</feature>
<feature type="compositionally biased region" description="Polar residues" evidence="2">
    <location>
        <begin position="569"/>
        <end position="583"/>
    </location>
</feature>
<keyword evidence="4" id="KW-1185">Reference proteome</keyword>
<dbReference type="PANTHER" id="PTHR14926:SF1">
    <property type="entry name" value="M-PHASE PHOSPHOPROTEIN 9"/>
    <property type="match status" value="1"/>
</dbReference>
<feature type="compositionally biased region" description="Basic residues" evidence="2">
    <location>
        <begin position="346"/>
        <end position="355"/>
    </location>
</feature>
<feature type="region of interest" description="Disordered" evidence="2">
    <location>
        <begin position="343"/>
        <end position="377"/>
    </location>
</feature>
<feature type="compositionally biased region" description="Polar residues" evidence="2">
    <location>
        <begin position="1004"/>
        <end position="1045"/>
    </location>
</feature>
<reference evidence="3 4" key="1">
    <citation type="submission" date="2021-05" db="EMBL/GenBank/DDBJ databases">
        <authorList>
            <person name="Zahm M."/>
            <person name="Klopp C."/>
            <person name="Cabau C."/>
            <person name="Kuhl H."/>
            <person name="Suciu R."/>
            <person name="Ciorpac M."/>
            <person name="Holostenco D."/>
            <person name="Gessner J."/>
            <person name="Wuertz S."/>
            <person name="Hohne C."/>
            <person name="Stock M."/>
            <person name="Gislard M."/>
            <person name="Lluch J."/>
            <person name="Milhes M."/>
            <person name="Lampietro C."/>
            <person name="Lopez Roques C."/>
            <person name="Donnadieu C."/>
            <person name="Du K."/>
            <person name="Schartl M."/>
            <person name="Guiguen Y."/>
        </authorList>
    </citation>
    <scope>NUCLEOTIDE SEQUENCE [LARGE SCALE GENOMIC DNA]</scope>
    <source>
        <strain evidence="3">Hh-F2</strain>
        <tissue evidence="3">Blood</tissue>
    </source>
</reference>
<name>A0ABR0YVC0_HUSHU</name>
<dbReference type="Proteomes" id="UP001369086">
    <property type="component" value="Unassembled WGS sequence"/>
</dbReference>
<feature type="region of interest" description="Disordered" evidence="2">
    <location>
        <begin position="216"/>
        <end position="237"/>
    </location>
</feature>
<feature type="compositionally biased region" description="Basic and acidic residues" evidence="2">
    <location>
        <begin position="937"/>
        <end position="957"/>
    </location>
</feature>
<feature type="region of interest" description="Disordered" evidence="2">
    <location>
        <begin position="928"/>
        <end position="959"/>
    </location>
</feature>
<feature type="region of interest" description="Disordered" evidence="2">
    <location>
        <begin position="522"/>
        <end position="583"/>
    </location>
</feature>
<feature type="compositionally biased region" description="Polar residues" evidence="2">
    <location>
        <begin position="600"/>
        <end position="630"/>
    </location>
</feature>
<protein>
    <submittedName>
        <fullName evidence="3">M-phase phosphoprotein 9-like</fullName>
    </submittedName>
</protein>
<feature type="compositionally biased region" description="Polar residues" evidence="2">
    <location>
        <begin position="1"/>
        <end position="11"/>
    </location>
</feature>
<feature type="region of interest" description="Disordered" evidence="2">
    <location>
        <begin position="599"/>
        <end position="633"/>
    </location>
</feature>
<comment type="caution">
    <text evidence="3">The sequence shown here is derived from an EMBL/GenBank/DDBJ whole genome shotgun (WGS) entry which is preliminary data.</text>
</comment>
<dbReference type="InterPro" id="IPR026636">
    <property type="entry name" value="MPHOSPH9"/>
</dbReference>
<feature type="compositionally biased region" description="Polar residues" evidence="2">
    <location>
        <begin position="64"/>
        <end position="88"/>
    </location>
</feature>
<keyword evidence="1" id="KW-0175">Coiled coil</keyword>
<evidence type="ECO:0000313" key="3">
    <source>
        <dbReference type="EMBL" id="KAK6476486.1"/>
    </source>
</evidence>
<organism evidence="3 4">
    <name type="scientific">Huso huso</name>
    <name type="common">Beluga</name>
    <name type="synonym">Acipenser huso</name>
    <dbReference type="NCBI Taxonomy" id="61971"/>
    <lineage>
        <taxon>Eukaryota</taxon>
        <taxon>Metazoa</taxon>
        <taxon>Chordata</taxon>
        <taxon>Craniata</taxon>
        <taxon>Vertebrata</taxon>
        <taxon>Euteleostomi</taxon>
        <taxon>Actinopterygii</taxon>
        <taxon>Chondrostei</taxon>
        <taxon>Acipenseriformes</taxon>
        <taxon>Acipenseridae</taxon>
        <taxon>Huso</taxon>
    </lineage>
</organism>
<proteinExistence type="predicted"/>
<evidence type="ECO:0000256" key="2">
    <source>
        <dbReference type="SAM" id="MobiDB-lite"/>
    </source>
</evidence>
<evidence type="ECO:0000313" key="4">
    <source>
        <dbReference type="Proteomes" id="UP001369086"/>
    </source>
</evidence>
<evidence type="ECO:0000256" key="1">
    <source>
        <dbReference type="SAM" id="Coils"/>
    </source>
</evidence>
<accession>A0ABR0YVC0</accession>
<feature type="region of interest" description="Disordered" evidence="2">
    <location>
        <begin position="1004"/>
        <end position="1084"/>
    </location>
</feature>
<feature type="coiled-coil region" evidence="1">
    <location>
        <begin position="1187"/>
        <end position="1246"/>
    </location>
</feature>
<dbReference type="SUPFAM" id="SSF57997">
    <property type="entry name" value="Tropomyosin"/>
    <property type="match status" value="1"/>
</dbReference>
<feature type="compositionally biased region" description="Basic and acidic residues" evidence="2">
    <location>
        <begin position="20"/>
        <end position="31"/>
    </location>
</feature>